<keyword evidence="4" id="KW-1185">Reference proteome</keyword>
<dbReference type="Pfam" id="PF07760">
    <property type="entry name" value="DUF1616"/>
    <property type="match status" value="1"/>
</dbReference>
<feature type="transmembrane region" description="Helical" evidence="1">
    <location>
        <begin position="7"/>
        <end position="27"/>
    </location>
</feature>
<accession>E8R898</accession>
<dbReference type="InterPro" id="IPR011674">
    <property type="entry name" value="DUF1616"/>
</dbReference>
<evidence type="ECO:0000259" key="2">
    <source>
        <dbReference type="Pfam" id="PF07760"/>
    </source>
</evidence>
<name>E8R898_DESM0</name>
<dbReference type="STRING" id="765177.Desmu_0405"/>
<dbReference type="EMBL" id="CP002363">
    <property type="protein sequence ID" value="ADV64724.1"/>
    <property type="molecule type" value="Genomic_DNA"/>
</dbReference>
<protein>
    <recommendedName>
        <fullName evidence="2">DUF1616 domain-containing protein</fullName>
    </recommendedName>
</protein>
<evidence type="ECO:0000313" key="4">
    <source>
        <dbReference type="Proteomes" id="UP000001068"/>
    </source>
</evidence>
<reference evidence="3 4" key="2">
    <citation type="journal article" date="2011" name="Stand. Genomic Sci.">
        <title>Complete genome sequence of Desulfurococcus mucosus type strain (O7/1).</title>
        <authorList>
            <person name="Wirth R."/>
            <person name="Chertkov O."/>
            <person name="Held B."/>
            <person name="Lapidus A."/>
            <person name="Nolan M."/>
            <person name="Lucas S."/>
            <person name="Hammon N."/>
            <person name="Deshpande S."/>
            <person name="Cheng J.F."/>
            <person name="Tapia R."/>
            <person name="Han C."/>
            <person name="Goodwin L."/>
            <person name="Pitluck S."/>
            <person name="Liolios K."/>
            <person name="Ioanna P."/>
            <person name="Ivanova N."/>
            <person name="Mavromatis K."/>
            <person name="Mikhailova N."/>
            <person name="Pati A."/>
            <person name="Chen A."/>
            <person name="Palaniappan K."/>
            <person name="Land M."/>
            <person name="Hauser L."/>
            <person name="Chang Y.J."/>
            <person name="Jeffries C.D."/>
            <person name="Bilek Y."/>
            <person name="Hader T."/>
            <person name="Rohde M."/>
            <person name="Spring S."/>
            <person name="Sikorski J."/>
            <person name="Goker M."/>
            <person name="Woyke T."/>
            <person name="Bristow J."/>
            <person name="Eisen J.A."/>
            <person name="Markowitz V."/>
            <person name="Hugenholtz P."/>
            <person name="Kyrpides N.C."/>
            <person name="Klenk H.P."/>
        </authorList>
    </citation>
    <scope>NUCLEOTIDE SEQUENCE [LARGE SCALE GENOMIC DNA]</scope>
    <source>
        <strain evidence="4">ATCC 35584 / DSM 2162 / JCM 9187 / O7/1</strain>
    </source>
</reference>
<keyword evidence="1" id="KW-1133">Transmembrane helix</keyword>
<proteinExistence type="predicted"/>
<dbReference type="KEGG" id="dmu:Desmu_0405"/>
<dbReference type="eggNOG" id="arCOG02884">
    <property type="taxonomic scope" value="Archaea"/>
</dbReference>
<dbReference type="HOGENOM" id="CLU_134835_0_0_2"/>
<dbReference type="Proteomes" id="UP000001068">
    <property type="component" value="Chromosome"/>
</dbReference>
<keyword evidence="1" id="KW-0812">Transmembrane</keyword>
<organism evidence="3 4">
    <name type="scientific">Desulfurococcus mucosus (strain ATCC 35584 / DSM 2162 / JCM 9187 / O7/1)</name>
    <dbReference type="NCBI Taxonomy" id="765177"/>
    <lineage>
        <taxon>Archaea</taxon>
        <taxon>Thermoproteota</taxon>
        <taxon>Thermoprotei</taxon>
        <taxon>Desulfurococcales</taxon>
        <taxon>Desulfurococcaceae</taxon>
        <taxon>Desulfurococcus</taxon>
    </lineage>
</organism>
<evidence type="ECO:0000256" key="1">
    <source>
        <dbReference type="SAM" id="Phobius"/>
    </source>
</evidence>
<keyword evidence="1" id="KW-0472">Membrane</keyword>
<gene>
    <name evidence="3" type="ordered locus">Desmu_0405</name>
</gene>
<dbReference type="AlphaFoldDB" id="E8R898"/>
<evidence type="ECO:0000313" key="3">
    <source>
        <dbReference type="EMBL" id="ADV64724.1"/>
    </source>
</evidence>
<sequence precursor="true">MLLDEEVFAVVLAVSVVASAVGIALVLGPGGSEAFTAIGLLNSECRIGEYPVKAYNGSTLHLCLFIYNHMGEAIYYRVAYKIAASQGDMPTNTTPSPRPVIAEWKGVLGDGWNETTRVEVPVAAPSGSSRVALVFELWVYRQGEGWVYTGRWVHLYVNVTSW</sequence>
<feature type="domain" description="DUF1616" evidence="2">
    <location>
        <begin position="7"/>
        <end position="133"/>
    </location>
</feature>
<reference evidence="4" key="1">
    <citation type="submission" date="2010-11" db="EMBL/GenBank/DDBJ databases">
        <title>The complete genome of Desulfurococcus mucosus DSM 2162.</title>
        <authorList>
            <consortium name="US DOE Joint Genome Institute (JGI-PGF)"/>
            <person name="Lucas S."/>
            <person name="Copeland A."/>
            <person name="Lapidus A."/>
            <person name="Bruce D."/>
            <person name="Goodwin L."/>
            <person name="Pitluck S."/>
            <person name="Kyrpides N."/>
            <person name="Mavromatis K."/>
            <person name="Pagani I."/>
            <person name="Ivanova N."/>
            <person name="Ovchinnikova G."/>
            <person name="Chertkov O."/>
            <person name="Held B."/>
            <person name="Brettin T."/>
            <person name="Detter J.C."/>
            <person name="Tapia R."/>
            <person name="Han C."/>
            <person name="Land M."/>
            <person name="Hauser L."/>
            <person name="Markowitz V."/>
            <person name="Cheng J.-F."/>
            <person name="Hugenholtz P."/>
            <person name="Woyke T."/>
            <person name="Wu D."/>
            <person name="Wirth R."/>
            <person name="Bilek Y."/>
            <person name="Hader T."/>
            <person name="Klenk H.-P."/>
            <person name="Eisen J.A."/>
        </authorList>
    </citation>
    <scope>NUCLEOTIDE SEQUENCE [LARGE SCALE GENOMIC DNA]</scope>
    <source>
        <strain evidence="4">ATCC 35584 / DSM 2162 / JCM 9187 / O7/1</strain>
    </source>
</reference>